<dbReference type="GO" id="GO:0016491">
    <property type="term" value="F:oxidoreductase activity"/>
    <property type="evidence" value="ECO:0007669"/>
    <property type="project" value="InterPro"/>
</dbReference>
<proteinExistence type="predicted"/>
<dbReference type="InterPro" id="IPR050464">
    <property type="entry name" value="Zeta_carotene_desat/Oxidored"/>
</dbReference>
<reference evidence="2 3" key="1">
    <citation type="submission" date="2019-07" db="EMBL/GenBank/DDBJ databases">
        <title>The pathways for chlorine oxyanion respiration interact through the shared metabolite chlorate.</title>
        <authorList>
            <person name="Barnum T.P."/>
            <person name="Cheng Y."/>
            <person name="Hill K.A."/>
            <person name="Lucas L.N."/>
            <person name="Carlson H.K."/>
            <person name="Coates J.D."/>
        </authorList>
    </citation>
    <scope>NUCLEOTIDE SEQUENCE [LARGE SCALE GENOMIC DNA]</scope>
    <source>
        <strain evidence="2 3">BK-1</strain>
    </source>
</reference>
<dbReference type="PANTHER" id="PTHR42923">
    <property type="entry name" value="PROTOPORPHYRINOGEN OXIDASE"/>
    <property type="match status" value="1"/>
</dbReference>
<accession>A0A557SKG6</accession>
<dbReference type="PANTHER" id="PTHR42923:SF17">
    <property type="entry name" value="AMINE OXIDASE DOMAIN-CONTAINING PROTEIN"/>
    <property type="match status" value="1"/>
</dbReference>
<gene>
    <name evidence="2" type="ORF">FHP88_03650</name>
</gene>
<dbReference type="EMBL" id="VMNH01000004">
    <property type="protein sequence ID" value="TVO77904.1"/>
    <property type="molecule type" value="Genomic_DNA"/>
</dbReference>
<protein>
    <submittedName>
        <fullName evidence="2">FAD-dependent oxidoreductase</fullName>
    </submittedName>
</protein>
<name>A0A557SKG6_9GAMM</name>
<feature type="domain" description="Amine oxidase" evidence="1">
    <location>
        <begin position="19"/>
        <end position="309"/>
    </location>
</feature>
<dbReference type="Pfam" id="PF01593">
    <property type="entry name" value="Amino_oxidase"/>
    <property type="match status" value="1"/>
</dbReference>
<organism evidence="2 3">
    <name type="scientific">Sedimenticola selenatireducens</name>
    <dbReference type="NCBI Taxonomy" id="191960"/>
    <lineage>
        <taxon>Bacteria</taxon>
        <taxon>Pseudomonadati</taxon>
        <taxon>Pseudomonadota</taxon>
        <taxon>Gammaproteobacteria</taxon>
        <taxon>Chromatiales</taxon>
        <taxon>Sedimenticolaceae</taxon>
        <taxon>Sedimenticola</taxon>
    </lineage>
</organism>
<dbReference type="Gene3D" id="1.10.405.20">
    <property type="match status" value="1"/>
</dbReference>
<dbReference type="AlphaFoldDB" id="A0A557SKG6"/>
<dbReference type="InterPro" id="IPR036188">
    <property type="entry name" value="FAD/NAD-bd_sf"/>
</dbReference>
<dbReference type="InterPro" id="IPR002937">
    <property type="entry name" value="Amino_oxidase"/>
</dbReference>
<evidence type="ECO:0000313" key="3">
    <source>
        <dbReference type="Proteomes" id="UP000316649"/>
    </source>
</evidence>
<dbReference type="SUPFAM" id="SSF51905">
    <property type="entry name" value="FAD/NAD(P)-binding domain"/>
    <property type="match status" value="1"/>
</dbReference>
<evidence type="ECO:0000259" key="1">
    <source>
        <dbReference type="Pfam" id="PF01593"/>
    </source>
</evidence>
<dbReference type="Gene3D" id="3.30.70.1990">
    <property type="match status" value="1"/>
</dbReference>
<keyword evidence="3" id="KW-1185">Reference proteome</keyword>
<dbReference type="Gene3D" id="3.50.50.60">
    <property type="entry name" value="FAD/NAD(P)-binding domain"/>
    <property type="match status" value="1"/>
</dbReference>
<evidence type="ECO:0000313" key="2">
    <source>
        <dbReference type="EMBL" id="TVO77904.1"/>
    </source>
</evidence>
<dbReference type="Proteomes" id="UP000316649">
    <property type="component" value="Unassembled WGS sequence"/>
</dbReference>
<comment type="caution">
    <text evidence="2">The sequence shown here is derived from an EMBL/GenBank/DDBJ whole genome shotgun (WGS) entry which is preliminary data.</text>
</comment>
<dbReference type="OrthoDB" id="20837at2"/>
<sequence>MYSTNRPMDMKIAVVGSGISGLASAWLLNQKHEVTLFEAANYLGGHTNTVDVTLEGVTHPVDTGFLVHNDLTYPNLIQLFKHLDVETYDTEMSFSVKLPDHNVEWAGSSLSTVFGQKRNLIRLAFLRMLIDLLRFNSRAQQHLLVSRQKGLALGELLDQEGYSSVLRDWYLLPMAAAIWSCSPEEILRFPAETFLNFCINHRLLQVEGRPQWRTIAGGGRAYVKRMAASIDTRLNHVIERVTRSEKGVELTSGGVAHQFDAVIFATHAPDTLRMLADADEQEKQVLGAVGYQANTAVLHTDARFLPERESLWSAWNYLSTGESDQTVCVTYLLNKLQRLPFNSPVMVTLNPPETMQPEHEIARYHYDHPVFDQVAIAAQSALPQIQGRNRAWFCGAWCGYGFHEDGLKSALRVTADFDVEAPWPVVL</sequence>